<dbReference type="AlphaFoldDB" id="A0A6H5HTR3"/>
<dbReference type="Proteomes" id="UP000479000">
    <property type="component" value="Unassembled WGS sequence"/>
</dbReference>
<name>A0A6H5HTR3_9HEMI</name>
<dbReference type="EMBL" id="CADCXU010035084">
    <property type="protein sequence ID" value="CAB0020175.1"/>
    <property type="molecule type" value="Genomic_DNA"/>
</dbReference>
<keyword evidence="3" id="KW-1185">Reference proteome</keyword>
<sequence length="54" mass="5816">MGRYICKAESVIPKISAQSTNRTAVLLIIDRSAYSLIENLSSPKRALQGALAPV</sequence>
<gene>
    <name evidence="1" type="ORF">NTEN_LOCUS23775</name>
    <name evidence="2" type="ORF">NTEN_LOCUS23777</name>
</gene>
<reference evidence="2 3" key="1">
    <citation type="submission" date="2020-02" db="EMBL/GenBank/DDBJ databases">
        <authorList>
            <person name="Ferguson B K."/>
        </authorList>
    </citation>
    <scope>NUCLEOTIDE SEQUENCE [LARGE SCALE GENOMIC DNA]</scope>
</reference>
<evidence type="ECO:0000313" key="1">
    <source>
        <dbReference type="EMBL" id="CAB0020175.1"/>
    </source>
</evidence>
<evidence type="ECO:0000313" key="3">
    <source>
        <dbReference type="Proteomes" id="UP000479000"/>
    </source>
</evidence>
<proteinExistence type="predicted"/>
<feature type="non-terminal residue" evidence="2">
    <location>
        <position position="54"/>
    </location>
</feature>
<accession>A0A6H5HTR3</accession>
<dbReference type="EMBL" id="CADCXU010035085">
    <property type="protein sequence ID" value="CAB0020178.1"/>
    <property type="molecule type" value="Genomic_DNA"/>
</dbReference>
<evidence type="ECO:0000313" key="2">
    <source>
        <dbReference type="EMBL" id="CAB0020178.1"/>
    </source>
</evidence>
<organism evidence="2 3">
    <name type="scientific">Nesidiocoris tenuis</name>
    <dbReference type="NCBI Taxonomy" id="355587"/>
    <lineage>
        <taxon>Eukaryota</taxon>
        <taxon>Metazoa</taxon>
        <taxon>Ecdysozoa</taxon>
        <taxon>Arthropoda</taxon>
        <taxon>Hexapoda</taxon>
        <taxon>Insecta</taxon>
        <taxon>Pterygota</taxon>
        <taxon>Neoptera</taxon>
        <taxon>Paraneoptera</taxon>
        <taxon>Hemiptera</taxon>
        <taxon>Heteroptera</taxon>
        <taxon>Panheteroptera</taxon>
        <taxon>Cimicomorpha</taxon>
        <taxon>Miridae</taxon>
        <taxon>Dicyphina</taxon>
        <taxon>Nesidiocoris</taxon>
    </lineage>
</organism>
<protein>
    <submittedName>
        <fullName evidence="2">Uncharacterized protein</fullName>
    </submittedName>
</protein>